<dbReference type="PANTHER" id="PTHR47926:SF516">
    <property type="entry name" value="SMK1"/>
    <property type="match status" value="1"/>
</dbReference>
<dbReference type="InterPro" id="IPR011990">
    <property type="entry name" value="TPR-like_helical_dom_sf"/>
</dbReference>
<evidence type="ECO:0000256" key="2">
    <source>
        <dbReference type="PROSITE-ProRule" id="PRU00708"/>
    </source>
</evidence>
<dbReference type="InterPro" id="IPR046960">
    <property type="entry name" value="PPR_At4g14850-like_plant"/>
</dbReference>
<feature type="repeat" description="PPR" evidence="2">
    <location>
        <begin position="276"/>
        <end position="310"/>
    </location>
</feature>
<evidence type="ECO:0000256" key="1">
    <source>
        <dbReference type="ARBA" id="ARBA00022737"/>
    </source>
</evidence>
<dbReference type="PROSITE" id="PS51375">
    <property type="entry name" value="PPR"/>
    <property type="match status" value="2"/>
</dbReference>
<dbReference type="InterPro" id="IPR046848">
    <property type="entry name" value="E_motif"/>
</dbReference>
<reference evidence="3 4" key="1">
    <citation type="journal article" date="2022" name="Nat. Plants">
        <title>Genomes of leafy and leafless Platanthera orchids illuminate the evolution of mycoheterotrophy.</title>
        <authorList>
            <person name="Li M.H."/>
            <person name="Liu K.W."/>
            <person name="Li Z."/>
            <person name="Lu H.C."/>
            <person name="Ye Q.L."/>
            <person name="Zhang D."/>
            <person name="Wang J.Y."/>
            <person name="Li Y.F."/>
            <person name="Zhong Z.M."/>
            <person name="Liu X."/>
            <person name="Yu X."/>
            <person name="Liu D.K."/>
            <person name="Tu X.D."/>
            <person name="Liu B."/>
            <person name="Hao Y."/>
            <person name="Liao X.Y."/>
            <person name="Jiang Y.T."/>
            <person name="Sun W.H."/>
            <person name="Chen J."/>
            <person name="Chen Y.Q."/>
            <person name="Ai Y."/>
            <person name="Zhai J.W."/>
            <person name="Wu S.S."/>
            <person name="Zhou Z."/>
            <person name="Hsiao Y.Y."/>
            <person name="Wu W.L."/>
            <person name="Chen Y.Y."/>
            <person name="Lin Y.F."/>
            <person name="Hsu J.L."/>
            <person name="Li C.Y."/>
            <person name="Wang Z.W."/>
            <person name="Zhao X."/>
            <person name="Zhong W.Y."/>
            <person name="Ma X.K."/>
            <person name="Ma L."/>
            <person name="Huang J."/>
            <person name="Chen G.Z."/>
            <person name="Huang M.Z."/>
            <person name="Huang L."/>
            <person name="Peng D.H."/>
            <person name="Luo Y.B."/>
            <person name="Zou S.Q."/>
            <person name="Chen S.P."/>
            <person name="Lan S."/>
            <person name="Tsai W.C."/>
            <person name="Van de Peer Y."/>
            <person name="Liu Z.J."/>
        </authorList>
    </citation>
    <scope>NUCLEOTIDE SEQUENCE [LARGE SCALE GENOMIC DNA]</scope>
    <source>
        <strain evidence="3">Lor287</strain>
    </source>
</reference>
<dbReference type="Pfam" id="PF13041">
    <property type="entry name" value="PPR_2"/>
    <property type="match status" value="1"/>
</dbReference>
<keyword evidence="4" id="KW-1185">Reference proteome</keyword>
<accession>A0AAP0GCU0</accession>
<dbReference type="Gene3D" id="1.25.40.10">
    <property type="entry name" value="Tetratricopeptide repeat domain"/>
    <property type="match status" value="3"/>
</dbReference>
<dbReference type="FunFam" id="1.25.40.10:FF:000996">
    <property type="entry name" value="Small kernel1"/>
    <property type="match status" value="1"/>
</dbReference>
<dbReference type="NCBIfam" id="TIGR00756">
    <property type="entry name" value="PPR"/>
    <property type="match status" value="2"/>
</dbReference>
<comment type="caution">
    <text evidence="3">The sequence shown here is derived from an EMBL/GenBank/DDBJ whole genome shotgun (WGS) entry which is preliminary data.</text>
</comment>
<dbReference type="GO" id="GO:0009451">
    <property type="term" value="P:RNA modification"/>
    <property type="evidence" value="ECO:0007669"/>
    <property type="project" value="InterPro"/>
</dbReference>
<organism evidence="3 4">
    <name type="scientific">Platanthera zijinensis</name>
    <dbReference type="NCBI Taxonomy" id="2320716"/>
    <lineage>
        <taxon>Eukaryota</taxon>
        <taxon>Viridiplantae</taxon>
        <taxon>Streptophyta</taxon>
        <taxon>Embryophyta</taxon>
        <taxon>Tracheophyta</taxon>
        <taxon>Spermatophyta</taxon>
        <taxon>Magnoliopsida</taxon>
        <taxon>Liliopsida</taxon>
        <taxon>Asparagales</taxon>
        <taxon>Orchidaceae</taxon>
        <taxon>Orchidoideae</taxon>
        <taxon>Orchideae</taxon>
        <taxon>Orchidinae</taxon>
        <taxon>Platanthera</taxon>
    </lineage>
</organism>
<protein>
    <submittedName>
        <fullName evidence="3">Pentatricopeptide repeat-containing protein</fullName>
    </submittedName>
</protein>
<evidence type="ECO:0000313" key="4">
    <source>
        <dbReference type="Proteomes" id="UP001418222"/>
    </source>
</evidence>
<dbReference type="Pfam" id="PF20431">
    <property type="entry name" value="E_motif"/>
    <property type="match status" value="1"/>
</dbReference>
<evidence type="ECO:0000313" key="3">
    <source>
        <dbReference type="EMBL" id="KAK8951611.1"/>
    </source>
</evidence>
<proteinExistence type="predicted"/>
<feature type="repeat" description="PPR" evidence="2">
    <location>
        <begin position="174"/>
        <end position="208"/>
    </location>
</feature>
<dbReference type="Proteomes" id="UP001418222">
    <property type="component" value="Unassembled WGS sequence"/>
</dbReference>
<dbReference type="GO" id="GO:0003723">
    <property type="term" value="F:RNA binding"/>
    <property type="evidence" value="ECO:0007669"/>
    <property type="project" value="InterPro"/>
</dbReference>
<dbReference type="InterPro" id="IPR002885">
    <property type="entry name" value="PPR_rpt"/>
</dbReference>
<dbReference type="PANTHER" id="PTHR47926">
    <property type="entry name" value="PENTATRICOPEPTIDE REPEAT-CONTAINING PROTEIN"/>
    <property type="match status" value="1"/>
</dbReference>
<dbReference type="Pfam" id="PF01535">
    <property type="entry name" value="PPR"/>
    <property type="match status" value="3"/>
</dbReference>
<dbReference type="EMBL" id="JBBWWQ010000003">
    <property type="protein sequence ID" value="KAK8951611.1"/>
    <property type="molecule type" value="Genomic_DNA"/>
</dbReference>
<dbReference type="AlphaFoldDB" id="A0AAP0GCU0"/>
<gene>
    <name evidence="3" type="primary">PCMP-H81</name>
    <name evidence="3" type="ORF">KSP39_PZI004535</name>
</gene>
<dbReference type="FunFam" id="1.25.40.10:FF:000344">
    <property type="entry name" value="Pentatricopeptide repeat-containing protein"/>
    <property type="match status" value="1"/>
</dbReference>
<sequence length="495" mass="54051">MPHPSTAPAHLSSLLRRCAAVSALRPGRQAHVRALVSGLLPHPTLETDILLMYARCGQLPLARQVFDQMPDRPLHSWNILLSSYAQSALFHYALALLPPLLSSGLYPDHFTLPSLLKSSAGINDGLAGAALHALAITLALNIRLVVSGSIVDMYAKCGRLCDASKLFDEMPERDGTVWNAIITGFIKAGLFAEALSLFRQSQLEAVDADWMAVPSVLSACSHGGDWRRGKEIHCRAIRLLVSDSDVAVGNSLIDMYSKCGCLDASRRIFARMRVRNLVAWSVMISCYAFHTRGKEALRLFEKMRAQGLQPNSIVFTSLLSSCSHSGLIDAGRAIFCSISRVYGFEPSMEHCACMVDLLGRHGKIEEALDFIEKMAVEPAASVWGALLAACAAHRNVEVGEIAARELFVLEPDNPSNYAGLCGIYEKAGNWNGAAEMRRKMKALGMVKTPGCSWIDVKGKRHGFYQGDASCPFSRRMMGVFRGLLGQSQFLPLDEV</sequence>
<keyword evidence="1" id="KW-0677">Repeat</keyword>
<name>A0AAP0GCU0_9ASPA</name>